<feature type="region of interest" description="Disordered" evidence="1">
    <location>
        <begin position="358"/>
        <end position="433"/>
    </location>
</feature>
<feature type="region of interest" description="Disordered" evidence="1">
    <location>
        <begin position="662"/>
        <end position="688"/>
    </location>
</feature>
<feature type="compositionally biased region" description="Basic and acidic residues" evidence="1">
    <location>
        <begin position="531"/>
        <end position="553"/>
    </location>
</feature>
<evidence type="ECO:0000313" key="2">
    <source>
        <dbReference type="EMBL" id="OMH85327.1"/>
    </source>
</evidence>
<gene>
    <name evidence="2" type="ORF">AX774_g1133</name>
</gene>
<feature type="compositionally biased region" description="Low complexity" evidence="1">
    <location>
        <begin position="302"/>
        <end position="311"/>
    </location>
</feature>
<feature type="compositionally biased region" description="Low complexity" evidence="1">
    <location>
        <begin position="599"/>
        <end position="614"/>
    </location>
</feature>
<accession>A0A1R1PWL8</accession>
<feature type="compositionally biased region" description="Acidic residues" evidence="1">
    <location>
        <begin position="412"/>
        <end position="433"/>
    </location>
</feature>
<feature type="compositionally biased region" description="Acidic residues" evidence="1">
    <location>
        <begin position="512"/>
        <end position="530"/>
    </location>
</feature>
<protein>
    <submittedName>
        <fullName evidence="2">Uncharacterized protein</fullName>
    </submittedName>
</protein>
<feature type="region of interest" description="Disordered" evidence="1">
    <location>
        <begin position="591"/>
        <end position="614"/>
    </location>
</feature>
<feature type="compositionally biased region" description="Basic and acidic residues" evidence="1">
    <location>
        <begin position="401"/>
        <end position="411"/>
    </location>
</feature>
<feature type="compositionally biased region" description="Basic and acidic residues" evidence="1">
    <location>
        <begin position="267"/>
        <end position="278"/>
    </location>
</feature>
<evidence type="ECO:0000256" key="1">
    <source>
        <dbReference type="SAM" id="MobiDB-lite"/>
    </source>
</evidence>
<dbReference type="AlphaFoldDB" id="A0A1R1PWL8"/>
<feature type="region of interest" description="Disordered" evidence="1">
    <location>
        <begin position="511"/>
        <end position="553"/>
    </location>
</feature>
<dbReference type="GO" id="GO:0006914">
    <property type="term" value="P:autophagy"/>
    <property type="evidence" value="ECO:0007669"/>
    <property type="project" value="TreeGrafter"/>
</dbReference>
<evidence type="ECO:0000313" key="3">
    <source>
        <dbReference type="Proteomes" id="UP000188320"/>
    </source>
</evidence>
<dbReference type="EMBL" id="LSSK01000094">
    <property type="protein sequence ID" value="OMH85327.1"/>
    <property type="molecule type" value="Genomic_DNA"/>
</dbReference>
<dbReference type="GO" id="GO:0005737">
    <property type="term" value="C:cytoplasm"/>
    <property type="evidence" value="ECO:0007669"/>
    <property type="project" value="TreeGrafter"/>
</dbReference>
<dbReference type="GO" id="GO:0034058">
    <property type="term" value="P:endosomal vesicle fusion"/>
    <property type="evidence" value="ECO:0007669"/>
    <property type="project" value="TreeGrafter"/>
</dbReference>
<feature type="compositionally biased region" description="Basic and acidic residues" evidence="1">
    <location>
        <begin position="664"/>
        <end position="679"/>
    </location>
</feature>
<sequence length="688" mass="76280">MVSKLAIVTRKKLVVYEWRDAEYRECKEYNCSERVESIGMGTVSMIIVATDKEFWSLELNHGQWDELFAADTASLLTVGASVVGRGREGMSAGMGGGMELGVGMGMGMGMGMGSNIEKDGGNINTDGNVIDATGAATTTTTPAAQGSYYGWGSWGLGLAGALSSSAGLGLFYGQKGNKPRIERMMNEELLLCRENIGVFITGFGKLSKRNYIKTDKNQAYGLGNITQHMGNIGPSIKFEQNPVGLTYSGSYVLGISGTETEIDFETMVERGGTKERGCGRVQRRRESKSYSRDQDQGQSGTQGKEQGQVQEQKQEVDTKSSNKTSATNKKGYVIEVRNVMTNNLVQQIALETTRFDIDSGGENVKSSDNLKWSGSVRKEIPEVNSKGRKSREQNEEDGEENENKNKNKNENENESDTGNDNENEGDDYDNYSDNEYENRELASDVPILIVKETGGSGGGRQVMVAGSRTVWRLVPVPIGEQVEEAIKEREYQEAESLVMRGADSMVIGKLQEEEEDEEEEEEEEENDGDGGGDRVAEKIGDSRKQSNDGGRGKIDSRQAILKKIRYLEAVDVLTTETNVVKVQEIRREIKQQEERQDKGSTTSTLTPTGTPILTPTEKKYQYHYRTRPDAEVENRRQSMMNRLMEMKIEPKKVIEIYETIFENKNNEDEKGNDGTEGVKFKRSGSGKR</sequence>
<dbReference type="InterPro" id="IPR032914">
    <property type="entry name" value="Vam6/VPS39/TRAP1"/>
</dbReference>
<reference evidence="3" key="1">
    <citation type="submission" date="2017-01" db="EMBL/GenBank/DDBJ databases">
        <authorList>
            <person name="Wang Y."/>
            <person name="White M."/>
            <person name="Kvist S."/>
            <person name="Moncalvo J.-M."/>
        </authorList>
    </citation>
    <scope>NUCLEOTIDE SEQUENCE [LARGE SCALE GENOMIC DNA]</scope>
    <source>
        <strain evidence="3">COL-18-3</strain>
    </source>
</reference>
<dbReference type="Proteomes" id="UP000188320">
    <property type="component" value="Unassembled WGS sequence"/>
</dbReference>
<dbReference type="GO" id="GO:0016020">
    <property type="term" value="C:membrane"/>
    <property type="evidence" value="ECO:0007669"/>
    <property type="project" value="TreeGrafter"/>
</dbReference>
<feature type="region of interest" description="Disordered" evidence="1">
    <location>
        <begin position="266"/>
        <end position="326"/>
    </location>
</feature>
<comment type="caution">
    <text evidence="2">The sequence shown here is derived from an EMBL/GenBank/DDBJ whole genome shotgun (WGS) entry which is preliminary data.</text>
</comment>
<dbReference type="PANTHER" id="PTHR12894">
    <property type="entry name" value="CNH DOMAIN CONTAINING"/>
    <property type="match status" value="1"/>
</dbReference>
<proteinExistence type="predicted"/>
<keyword evidence="3" id="KW-1185">Reference proteome</keyword>
<dbReference type="OrthoDB" id="5325112at2759"/>
<name>A0A1R1PWL8_ZANCU</name>
<organism evidence="2 3">
    <name type="scientific">Zancudomyces culisetae</name>
    <name type="common">Gut fungus</name>
    <name type="synonym">Smittium culisetae</name>
    <dbReference type="NCBI Taxonomy" id="1213189"/>
    <lineage>
        <taxon>Eukaryota</taxon>
        <taxon>Fungi</taxon>
        <taxon>Fungi incertae sedis</taxon>
        <taxon>Zoopagomycota</taxon>
        <taxon>Kickxellomycotina</taxon>
        <taxon>Harpellomycetes</taxon>
        <taxon>Harpellales</taxon>
        <taxon>Legeriomycetaceae</taxon>
        <taxon>Zancudomyces</taxon>
    </lineage>
</organism>
<dbReference type="PANTHER" id="PTHR12894:SF27">
    <property type="entry name" value="TRANSFORMING GROWTH FACTOR-BETA RECEPTOR-ASSOCIATED PROTEIN 1"/>
    <property type="match status" value="1"/>
</dbReference>